<name>A0A9P7U3W0_9PEZI</name>
<feature type="non-terminal residue" evidence="1">
    <location>
        <position position="88"/>
    </location>
</feature>
<protein>
    <submittedName>
        <fullName evidence="1">Uncharacterized protein</fullName>
    </submittedName>
</protein>
<proteinExistence type="predicted"/>
<evidence type="ECO:0000313" key="1">
    <source>
        <dbReference type="EMBL" id="KAG7041066.1"/>
    </source>
</evidence>
<dbReference type="EMBL" id="JAESDN010000016">
    <property type="protein sequence ID" value="KAG7041066.1"/>
    <property type="molecule type" value="Genomic_DNA"/>
</dbReference>
<keyword evidence="2" id="KW-1185">Reference proteome</keyword>
<reference evidence="1" key="1">
    <citation type="submission" date="2021-05" db="EMBL/GenBank/DDBJ databases">
        <title>Comparative genomics of three Colletotrichum scovillei strains and genetic complementation revealed genes involved fungal growth and virulence on chili pepper.</title>
        <authorList>
            <person name="Hsieh D.-K."/>
            <person name="Chuang S.-C."/>
            <person name="Chen C.-Y."/>
            <person name="Chao Y.-T."/>
            <person name="Lu M.-Y.J."/>
            <person name="Lee M.-H."/>
            <person name="Shih M.-C."/>
        </authorList>
    </citation>
    <scope>NUCLEOTIDE SEQUENCE</scope>
    <source>
        <strain evidence="1">Coll-153</strain>
    </source>
</reference>
<sequence>MQYHRRRHTSLVQPNSAQSAWWLVSQSLCSVCTNTYLHHCDKLDIPDPLGEGSTQEGEKRIKDKDNFSRLARLAQILVSCRVWITALH</sequence>
<organism evidence="1 2">
    <name type="scientific">Colletotrichum scovillei</name>
    <dbReference type="NCBI Taxonomy" id="1209932"/>
    <lineage>
        <taxon>Eukaryota</taxon>
        <taxon>Fungi</taxon>
        <taxon>Dikarya</taxon>
        <taxon>Ascomycota</taxon>
        <taxon>Pezizomycotina</taxon>
        <taxon>Sordariomycetes</taxon>
        <taxon>Hypocreomycetidae</taxon>
        <taxon>Glomerellales</taxon>
        <taxon>Glomerellaceae</taxon>
        <taxon>Colletotrichum</taxon>
        <taxon>Colletotrichum acutatum species complex</taxon>
    </lineage>
</organism>
<gene>
    <name evidence="1" type="ORF">JMJ77_008771</name>
</gene>
<comment type="caution">
    <text evidence="1">The sequence shown here is derived from an EMBL/GenBank/DDBJ whole genome shotgun (WGS) entry which is preliminary data.</text>
</comment>
<dbReference type="Proteomes" id="UP000699042">
    <property type="component" value="Unassembled WGS sequence"/>
</dbReference>
<accession>A0A9P7U3W0</accession>
<dbReference type="AlphaFoldDB" id="A0A9P7U3W0"/>
<evidence type="ECO:0000313" key="2">
    <source>
        <dbReference type="Proteomes" id="UP000699042"/>
    </source>
</evidence>